<gene>
    <name evidence="3" type="ORF">DFO67_104121</name>
    <name evidence="2" type="ORF">SAMN04487959_104261</name>
</gene>
<organism evidence="2 4">
    <name type="scientific">Modicisalibacter xianhensis</name>
    <dbReference type="NCBI Taxonomy" id="442341"/>
    <lineage>
        <taxon>Bacteria</taxon>
        <taxon>Pseudomonadati</taxon>
        <taxon>Pseudomonadota</taxon>
        <taxon>Gammaproteobacteria</taxon>
        <taxon>Oceanospirillales</taxon>
        <taxon>Halomonadaceae</taxon>
        <taxon>Modicisalibacter</taxon>
    </lineage>
</organism>
<evidence type="ECO:0000313" key="3">
    <source>
        <dbReference type="EMBL" id="TDX30862.1"/>
    </source>
</evidence>
<dbReference type="PIRSF" id="PIRSF033239">
    <property type="entry name" value="ExoD"/>
    <property type="match status" value="1"/>
</dbReference>
<dbReference type="PANTHER" id="PTHR41795">
    <property type="entry name" value="EXOPOLYSACCHARIDE SYNTHESIS PROTEIN"/>
    <property type="match status" value="1"/>
</dbReference>
<dbReference type="RefSeq" id="WP_092844837.1">
    <property type="nucleotide sequence ID" value="NZ_FOPY01000004.1"/>
</dbReference>
<protein>
    <submittedName>
        <fullName evidence="2">Uncharacterized conserved protein</fullName>
    </submittedName>
</protein>
<evidence type="ECO:0000313" key="5">
    <source>
        <dbReference type="Proteomes" id="UP000294489"/>
    </source>
</evidence>
<reference evidence="2 4" key="1">
    <citation type="submission" date="2016-10" db="EMBL/GenBank/DDBJ databases">
        <authorList>
            <person name="de Groot N.N."/>
        </authorList>
    </citation>
    <scope>NUCLEOTIDE SEQUENCE [LARGE SCALE GENOMIC DNA]</scope>
    <source>
        <strain evidence="2 4">CGMCC 1.6848</strain>
    </source>
</reference>
<dbReference type="Proteomes" id="UP000199040">
    <property type="component" value="Unassembled WGS sequence"/>
</dbReference>
<dbReference type="OrthoDB" id="8635607at2"/>
<evidence type="ECO:0000256" key="1">
    <source>
        <dbReference type="SAM" id="Phobius"/>
    </source>
</evidence>
<evidence type="ECO:0000313" key="4">
    <source>
        <dbReference type="Proteomes" id="UP000199040"/>
    </source>
</evidence>
<dbReference type="AlphaFoldDB" id="A0A1I3AB68"/>
<dbReference type="EMBL" id="SOEC01000004">
    <property type="protein sequence ID" value="TDX30862.1"/>
    <property type="molecule type" value="Genomic_DNA"/>
</dbReference>
<keyword evidence="4" id="KW-1185">Reference proteome</keyword>
<dbReference type="Pfam" id="PF06055">
    <property type="entry name" value="ExoD"/>
    <property type="match status" value="1"/>
</dbReference>
<accession>A0A1I3AB68</accession>
<name>A0A1I3AB68_9GAMM</name>
<evidence type="ECO:0000313" key="2">
    <source>
        <dbReference type="EMBL" id="SFH47288.1"/>
    </source>
</evidence>
<keyword evidence="1" id="KW-0472">Membrane</keyword>
<reference evidence="3 5" key="2">
    <citation type="submission" date="2019-03" db="EMBL/GenBank/DDBJ databases">
        <title>Freshwater and sediment microbial communities from various areas in North America, analyzing microbe dynamics in response to fracking.</title>
        <authorList>
            <person name="Lamendella R."/>
        </authorList>
    </citation>
    <scope>NUCLEOTIDE SEQUENCE [LARGE SCALE GENOMIC DNA]</scope>
    <source>
        <strain evidence="3 5">6_TX</strain>
    </source>
</reference>
<feature type="transmembrane region" description="Helical" evidence="1">
    <location>
        <begin position="153"/>
        <end position="172"/>
    </location>
</feature>
<dbReference type="STRING" id="442341.SAMN04487959_104261"/>
<feature type="transmembrane region" description="Helical" evidence="1">
    <location>
        <begin position="177"/>
        <end position="197"/>
    </location>
</feature>
<dbReference type="EMBL" id="FOPY01000004">
    <property type="protein sequence ID" value="SFH47288.1"/>
    <property type="molecule type" value="Genomic_DNA"/>
</dbReference>
<keyword evidence="1" id="KW-0812">Transmembrane</keyword>
<dbReference type="InterPro" id="IPR010331">
    <property type="entry name" value="ExoD"/>
</dbReference>
<dbReference type="Proteomes" id="UP000294489">
    <property type="component" value="Unassembled WGS sequence"/>
</dbReference>
<dbReference type="PANTHER" id="PTHR41795:SF1">
    <property type="entry name" value="EXOPOLYSACCHARIDE SYNTHESIS PROTEIN"/>
    <property type="match status" value="1"/>
</dbReference>
<sequence>MDDDTQQFDGLTQLIEHLDNSTRGVERVSLSLIVETVGSRSFGPLLLIAGLITLAPLIGDIPGVPTVMGILVLLVSGQLVVGRRHFWLPQWLLERSVDGGKFTRGIRWMRRPARGIDKLLKPRLVRLVRGPGILTVAATCSLIALGMPLMEVVPFSANGAGAALTLFGLALIARDGLLALIGFMLVTGTAGFIIYQLS</sequence>
<proteinExistence type="predicted"/>
<feature type="transmembrane region" description="Helical" evidence="1">
    <location>
        <begin position="127"/>
        <end position="147"/>
    </location>
</feature>
<keyword evidence="1" id="KW-1133">Transmembrane helix</keyword>